<reference evidence="3" key="1">
    <citation type="journal article" date="2019" name="Int. J. Syst. Evol. Microbiol.">
        <title>The Global Catalogue of Microorganisms (GCM) 10K type strain sequencing project: providing services to taxonomists for standard genome sequencing and annotation.</title>
        <authorList>
            <consortium name="The Broad Institute Genomics Platform"/>
            <consortium name="The Broad Institute Genome Sequencing Center for Infectious Disease"/>
            <person name="Wu L."/>
            <person name="Ma J."/>
        </authorList>
    </citation>
    <scope>NUCLEOTIDE SEQUENCE [LARGE SCALE GENOMIC DNA]</scope>
    <source>
        <strain evidence="3">JCM 18302</strain>
    </source>
</reference>
<feature type="domain" description="Methyltransferase" evidence="1">
    <location>
        <begin position="48"/>
        <end position="118"/>
    </location>
</feature>
<comment type="caution">
    <text evidence="2">The sequence shown here is derived from an EMBL/GenBank/DDBJ whole genome shotgun (WGS) entry which is preliminary data.</text>
</comment>
<protein>
    <recommendedName>
        <fullName evidence="1">Methyltransferase domain-containing protein</fullName>
    </recommendedName>
</protein>
<dbReference type="InterPro" id="IPR041698">
    <property type="entry name" value="Methyltransf_25"/>
</dbReference>
<dbReference type="Proteomes" id="UP001500804">
    <property type="component" value="Unassembled WGS sequence"/>
</dbReference>
<evidence type="ECO:0000313" key="2">
    <source>
        <dbReference type="EMBL" id="GAA5136793.1"/>
    </source>
</evidence>
<organism evidence="2 3">
    <name type="scientific">Pseudonocardia adelaidensis</name>
    <dbReference type="NCBI Taxonomy" id="648754"/>
    <lineage>
        <taxon>Bacteria</taxon>
        <taxon>Bacillati</taxon>
        <taxon>Actinomycetota</taxon>
        <taxon>Actinomycetes</taxon>
        <taxon>Pseudonocardiales</taxon>
        <taxon>Pseudonocardiaceae</taxon>
        <taxon>Pseudonocardia</taxon>
    </lineage>
</organism>
<evidence type="ECO:0000313" key="3">
    <source>
        <dbReference type="Proteomes" id="UP001500804"/>
    </source>
</evidence>
<dbReference type="InterPro" id="IPR029063">
    <property type="entry name" value="SAM-dependent_MTases_sf"/>
</dbReference>
<name>A0ABP9NYL6_9PSEU</name>
<dbReference type="Pfam" id="PF13649">
    <property type="entry name" value="Methyltransf_25"/>
    <property type="match status" value="1"/>
</dbReference>
<dbReference type="Gene3D" id="3.40.50.150">
    <property type="entry name" value="Vaccinia Virus protein VP39"/>
    <property type="match status" value="1"/>
</dbReference>
<gene>
    <name evidence="2" type="ORF">GCM10023320_68500</name>
</gene>
<sequence>MNLQPDQLVARVERLVIGSDFGADGYTTVEQADELARRLELRPGLRLLDLGSGRGWPGLYLSMQTGCRVVLSDMPLGCMRRARERAERERLGARCAVVVASGPHLPFAGESFDAVVHTDVLC</sequence>
<keyword evidence="3" id="KW-1185">Reference proteome</keyword>
<dbReference type="RefSeq" id="WP_345610939.1">
    <property type="nucleotide sequence ID" value="NZ_BAABJO010000035.1"/>
</dbReference>
<dbReference type="EMBL" id="BAABJO010000035">
    <property type="protein sequence ID" value="GAA5136793.1"/>
    <property type="molecule type" value="Genomic_DNA"/>
</dbReference>
<proteinExistence type="predicted"/>
<accession>A0ABP9NYL6</accession>
<dbReference type="SUPFAM" id="SSF53335">
    <property type="entry name" value="S-adenosyl-L-methionine-dependent methyltransferases"/>
    <property type="match status" value="1"/>
</dbReference>
<evidence type="ECO:0000259" key="1">
    <source>
        <dbReference type="Pfam" id="PF13649"/>
    </source>
</evidence>